<dbReference type="SMART" id="SM00588">
    <property type="entry name" value="NEUZ"/>
    <property type="match status" value="5"/>
</dbReference>
<organism evidence="3 4">
    <name type="scientific">Artemia franciscana</name>
    <name type="common">Brine shrimp</name>
    <name type="synonym">Artemia sanfranciscana</name>
    <dbReference type="NCBI Taxonomy" id="6661"/>
    <lineage>
        <taxon>Eukaryota</taxon>
        <taxon>Metazoa</taxon>
        <taxon>Ecdysozoa</taxon>
        <taxon>Arthropoda</taxon>
        <taxon>Crustacea</taxon>
        <taxon>Branchiopoda</taxon>
        <taxon>Anostraca</taxon>
        <taxon>Artemiidae</taxon>
        <taxon>Artemia</taxon>
    </lineage>
</organism>
<accession>A0AA88ICL4</accession>
<dbReference type="FunFam" id="2.60.120.920:FF:000014">
    <property type="entry name" value="neuralized-like protein 4 isoform X2"/>
    <property type="match status" value="1"/>
</dbReference>
<feature type="domain" description="NHR" evidence="2">
    <location>
        <begin position="203"/>
        <end position="370"/>
    </location>
</feature>
<evidence type="ECO:0000313" key="4">
    <source>
        <dbReference type="Proteomes" id="UP001187531"/>
    </source>
</evidence>
<evidence type="ECO:0000313" key="3">
    <source>
        <dbReference type="EMBL" id="KAK2725854.1"/>
    </source>
</evidence>
<gene>
    <name evidence="3" type="ORF">QYM36_000354</name>
</gene>
<reference evidence="3" key="1">
    <citation type="submission" date="2023-07" db="EMBL/GenBank/DDBJ databases">
        <title>Chromosome-level genome assembly of Artemia franciscana.</title>
        <authorList>
            <person name="Jo E."/>
        </authorList>
    </citation>
    <scope>NUCLEOTIDE SEQUENCE</scope>
    <source>
        <tissue evidence="3">Whole body</tissue>
    </source>
</reference>
<feature type="domain" description="NHR" evidence="2">
    <location>
        <begin position="1005"/>
        <end position="1168"/>
    </location>
</feature>
<feature type="domain" description="NHR" evidence="2">
    <location>
        <begin position="608"/>
        <end position="774"/>
    </location>
</feature>
<feature type="domain" description="NHR" evidence="2">
    <location>
        <begin position="799"/>
        <end position="960"/>
    </location>
</feature>
<keyword evidence="4" id="KW-1185">Reference proteome</keyword>
<protein>
    <recommendedName>
        <fullName evidence="2">NHR domain-containing protein</fullName>
    </recommendedName>
</protein>
<dbReference type="CDD" id="cd12887">
    <property type="entry name" value="SPRY_NHR_like"/>
    <property type="match status" value="5"/>
</dbReference>
<dbReference type="PANTHER" id="PTHR12429">
    <property type="entry name" value="NEURALIZED"/>
    <property type="match status" value="1"/>
</dbReference>
<dbReference type="InterPro" id="IPR006573">
    <property type="entry name" value="NHR_dom"/>
</dbReference>
<evidence type="ECO:0000259" key="2">
    <source>
        <dbReference type="PROSITE" id="PS51065"/>
    </source>
</evidence>
<comment type="caution">
    <text evidence="3">The sequence shown here is derived from an EMBL/GenBank/DDBJ whole genome shotgun (WGS) entry which is preliminary data.</text>
</comment>
<sequence length="1421" mass="156263">MTSFKFHQRCGKLVTVFDDGRCAARGCPTQEFNEGIVFSNTLLPDDKVFEVKITKIISSWTGSIKLGVTAVDPENVEPVPPSSPELLNDTWLLSGSSVLHNGRPVLQSYGIDLDNLEEGDRVGVMRTREGDLVFYVNSCSQGVAASNIPSNLYVVLDLYGKCSQIAIVTDREQAGSSFFAPPSTDSNQIHEASTSQGPRLRDKLRFHTRCGSLVKLSANRRTGERLKPSDEFNNGIVMTHRPLKDDELFEIRIDRLVDKWSGSIEVGVTTHDPSTLSFPATMTNLRSGTIMMSGCGILTNGRGIRHEYGQMNLDELKEGDRIGMIRKSNAELHYYINGVDQGVASNKVPARVWGVVDLYGMTVRVTIVDPDNRDEKNMSLRRNTPLAFLDMQSPITEEAELEESLLFHTTCGLHAAVVNGGKTAHRPYAFEDFNHGVVLTERTLRPGEVFEVVVDQVVPKWAGSIEIGVTTHSPLDLEFPATMTNVRSGTYIMTGNGVMHNGTTIVDDYGQNLDQLKKGDRVGVMRAHSGMLHFYVNGIDQGPAASNVPPNVYGVIDLYGQAAAATIVDRNMVTNGQEECGTPGSMMTSSLSASTMYQPSPGDVVNTDLCFHQLHGRKARITNNGLTACRPHAIGEFNDAIVITNRPLQDGEIFEIALEKMVDRWSGSIEAGVTLIRPEELDFPSTLTDIDYDTWMLSGSSLMRDGELIRNGYPCDLDSLPVGTRLGMARHEEGSLHYYVNGRDQGPAFSYVPPGVYAIIDLYGQCAQVSLIHNPVPRQGISVLKGRPGYDLTMDVVIPHTFSTCCGPGIILKDVNTVAVRGEYSRNALVCASHQLNRDENFEIRVESRHPLFAGSLKFGFITTDPPSENLANIVASLDRWFISGSSLYHNSNKEQKFMSSSFERLGPDDRVTMKRGKTGVVVFQVNGLDLGVAAPNHYNTIYPFVELDGAVDRVRIVSNGNPAYHPSSPGGESLSMGSLSANLPASLVQDVNIEAGPSKSIEEEIKFSEIHGRNICLVNNGLSAKRTASYNQGIVLSRMPIVKGQKCEVRIEKLTNRWNSSLMVGLVCQPTEKNPLPVTALGFRRSAWVVSADTLFVNGQKAKSRLPFNLDNIAVHSTVGLSLSLDGDFHILIDGKDLGKVASGISDPCYAVFDLYGQCEEIQLINLELIVSGYYEKADFDCSVKEKEKQNAAIATGIAGSFKHGCNYINICKLFKSFIGIPSSYFVPEVTCYCGSCSNEYKFSGSEKNSKDHHLIGWCRFPFSLSRFRENTPVNVEGSDRWPSAYYPAEVCHIRQLLDAGQLYPSDGLGLTKPKNPVETDSKTEEVESPQLVFYPVLPNSSGRNAVPFRYKKQLYSCQVAFQLLVQPGSYKVSENRKLEASSSRRSPTSELSDIVEWSTKEKGATVFQALLVKLEVNSQ</sequence>
<dbReference type="InterPro" id="IPR037962">
    <property type="entry name" value="Neuralized"/>
</dbReference>
<feature type="domain" description="NHR" evidence="2">
    <location>
        <begin position="404"/>
        <end position="570"/>
    </location>
</feature>
<dbReference type="Pfam" id="PF07177">
    <property type="entry name" value="Neuralized"/>
    <property type="match status" value="6"/>
</dbReference>
<evidence type="ECO:0000256" key="1">
    <source>
        <dbReference type="SAM" id="MobiDB-lite"/>
    </source>
</evidence>
<feature type="compositionally biased region" description="Polar residues" evidence="1">
    <location>
        <begin position="183"/>
        <end position="197"/>
    </location>
</feature>
<dbReference type="Proteomes" id="UP001187531">
    <property type="component" value="Unassembled WGS sequence"/>
</dbReference>
<name>A0AA88ICL4_ARTSF</name>
<dbReference type="Gene3D" id="2.60.120.920">
    <property type="match status" value="6"/>
</dbReference>
<dbReference type="PROSITE" id="PS51065">
    <property type="entry name" value="NHR"/>
    <property type="match status" value="6"/>
</dbReference>
<dbReference type="FunFam" id="2.60.120.920:FF:000001">
    <property type="entry name" value="neuralized-like protein 4 isoform X1"/>
    <property type="match status" value="4"/>
</dbReference>
<feature type="region of interest" description="Disordered" evidence="1">
    <location>
        <begin position="178"/>
        <end position="198"/>
    </location>
</feature>
<feature type="domain" description="NHR" evidence="2">
    <location>
        <begin position="3"/>
        <end position="170"/>
    </location>
</feature>
<proteinExistence type="predicted"/>
<dbReference type="GO" id="GO:0061630">
    <property type="term" value="F:ubiquitin protein ligase activity"/>
    <property type="evidence" value="ECO:0007669"/>
    <property type="project" value="TreeGrafter"/>
</dbReference>
<dbReference type="InterPro" id="IPR043136">
    <property type="entry name" value="B30.2/SPRY_sf"/>
</dbReference>
<dbReference type="PANTHER" id="PTHR12429:SF14">
    <property type="entry name" value="NEURALIZED-LIKE PROTEIN 4"/>
    <property type="match status" value="1"/>
</dbReference>
<dbReference type="EMBL" id="JAVRJZ010000002">
    <property type="protein sequence ID" value="KAK2725854.1"/>
    <property type="molecule type" value="Genomic_DNA"/>
</dbReference>